<evidence type="ECO:0000313" key="3">
    <source>
        <dbReference type="Proteomes" id="UP000238479"/>
    </source>
</evidence>
<evidence type="ECO:0000313" key="2">
    <source>
        <dbReference type="EMBL" id="PRQ53929.1"/>
    </source>
</evidence>
<keyword evidence="1" id="KW-0812">Transmembrane</keyword>
<accession>A0A2P6S5J7</accession>
<feature type="transmembrane region" description="Helical" evidence="1">
    <location>
        <begin position="34"/>
        <end position="53"/>
    </location>
</feature>
<reference evidence="2 3" key="1">
    <citation type="journal article" date="2018" name="Nat. Genet.">
        <title>The Rosa genome provides new insights in the design of modern roses.</title>
        <authorList>
            <person name="Bendahmane M."/>
        </authorList>
    </citation>
    <scope>NUCLEOTIDE SEQUENCE [LARGE SCALE GENOMIC DNA]</scope>
    <source>
        <strain evidence="3">cv. Old Blush</strain>
    </source>
</reference>
<name>A0A2P6S5J7_ROSCH</name>
<protein>
    <submittedName>
        <fullName evidence="2">Uncharacterized protein</fullName>
    </submittedName>
</protein>
<keyword evidence="1" id="KW-1133">Transmembrane helix</keyword>
<dbReference type="Proteomes" id="UP000238479">
    <property type="component" value="Chromosome 2"/>
</dbReference>
<comment type="caution">
    <text evidence="2">The sequence shown here is derived from an EMBL/GenBank/DDBJ whole genome shotgun (WGS) entry which is preliminary data.</text>
</comment>
<gene>
    <name evidence="2" type="ORF">RchiOBHm_Chr2g0171961</name>
</gene>
<sequence>MSQEISSSHKAADINRSIDRRQHTQLQKLKPSSFSYFFICSASYNLSYFTFLVA</sequence>
<dbReference type="AlphaFoldDB" id="A0A2P6S5J7"/>
<dbReference type="Gramene" id="PRQ53929">
    <property type="protein sequence ID" value="PRQ53929"/>
    <property type="gene ID" value="RchiOBHm_Chr2g0171961"/>
</dbReference>
<dbReference type="EMBL" id="PDCK01000040">
    <property type="protein sequence ID" value="PRQ53929.1"/>
    <property type="molecule type" value="Genomic_DNA"/>
</dbReference>
<evidence type="ECO:0000256" key="1">
    <source>
        <dbReference type="SAM" id="Phobius"/>
    </source>
</evidence>
<organism evidence="2 3">
    <name type="scientific">Rosa chinensis</name>
    <name type="common">China rose</name>
    <dbReference type="NCBI Taxonomy" id="74649"/>
    <lineage>
        <taxon>Eukaryota</taxon>
        <taxon>Viridiplantae</taxon>
        <taxon>Streptophyta</taxon>
        <taxon>Embryophyta</taxon>
        <taxon>Tracheophyta</taxon>
        <taxon>Spermatophyta</taxon>
        <taxon>Magnoliopsida</taxon>
        <taxon>eudicotyledons</taxon>
        <taxon>Gunneridae</taxon>
        <taxon>Pentapetalae</taxon>
        <taxon>rosids</taxon>
        <taxon>fabids</taxon>
        <taxon>Rosales</taxon>
        <taxon>Rosaceae</taxon>
        <taxon>Rosoideae</taxon>
        <taxon>Rosoideae incertae sedis</taxon>
        <taxon>Rosa</taxon>
    </lineage>
</organism>
<proteinExistence type="predicted"/>
<keyword evidence="3" id="KW-1185">Reference proteome</keyword>
<keyword evidence="1" id="KW-0472">Membrane</keyword>